<feature type="region of interest" description="Disordered" evidence="1">
    <location>
        <begin position="1"/>
        <end position="35"/>
    </location>
</feature>
<evidence type="ECO:0000313" key="2">
    <source>
        <dbReference type="EMBL" id="EWC59967.1"/>
    </source>
</evidence>
<organism evidence="2 3">
    <name type="scientific">Actinokineospora spheciospongiae</name>
    <dbReference type="NCBI Taxonomy" id="909613"/>
    <lineage>
        <taxon>Bacteria</taxon>
        <taxon>Bacillati</taxon>
        <taxon>Actinomycetota</taxon>
        <taxon>Actinomycetes</taxon>
        <taxon>Pseudonocardiales</taxon>
        <taxon>Pseudonocardiaceae</taxon>
        <taxon>Actinokineospora</taxon>
    </lineage>
</organism>
<reference evidence="2 3" key="1">
    <citation type="journal article" date="2014" name="Genome Announc.">
        <title>Draft Genome Sequence of the Antitrypanosomally Active Sponge-Associated Bacterium Actinokineospora sp. Strain EG49.</title>
        <authorList>
            <person name="Harjes J."/>
            <person name="Ryu T."/>
            <person name="Abdelmohsen U.R."/>
            <person name="Moitinho-Silva L."/>
            <person name="Horn H."/>
            <person name="Ravasi T."/>
            <person name="Hentschel U."/>
        </authorList>
    </citation>
    <scope>NUCLEOTIDE SEQUENCE [LARGE SCALE GENOMIC DNA]</scope>
    <source>
        <strain evidence="2 3">EG49</strain>
    </source>
</reference>
<keyword evidence="3" id="KW-1185">Reference proteome</keyword>
<gene>
    <name evidence="2" type="ORF">UO65_4747</name>
</gene>
<dbReference type="eggNOG" id="ENOG5030NUB">
    <property type="taxonomic scope" value="Bacteria"/>
</dbReference>
<dbReference type="AlphaFoldDB" id="W7IT79"/>
<accession>A0A8E2WYQ1</accession>
<dbReference type="EMBL" id="AYXG01000182">
    <property type="protein sequence ID" value="EWC59967.1"/>
    <property type="molecule type" value="Genomic_DNA"/>
</dbReference>
<accession>W7IT79</accession>
<evidence type="ECO:0000256" key="1">
    <source>
        <dbReference type="SAM" id="MobiDB-lite"/>
    </source>
</evidence>
<name>W7IT79_9PSEU</name>
<sequence length="582" mass="63746">MNHPMNGGRGELLRCPACDDDLGTPRTREPDGRPRRPALRLELCVEQRGAVDWRLSLFDGSRFWPPSPGFHPARVRLVYRVCGDGHVFLEHVVTGGAAAMPTWRVDQFDVIAAIGQAATGKSYLMLRTLSQHLTISGLTHVDTPVPPAQVSVYNADWLLEAEPLELLKRQYLQTEIRGMTIEPTLARDLMPYEFLTDNVAAGVVQQILDIHTELLGRDSVDRDSWGQRIRQPIVRRYQIGNRRVMAAVADLAGESFASNAVQSLHNRFLLRNYGTLVWTIDPVVCTPFPKFLPAGTDRTSLAASMRPDGLLYDRTDEVRRERNVVQRQLAGTLTELGTISEDVGPVQYLLVCVTKADLVRHALAGGASLRKLGSTDAVVRGTARYLADVAARAGGPHPSVVVEDAAWRQVIGRIAGFAHDPALGTRVAWQFADAIVNHHDQPDTFWELVDGGGGGVIDVPEGVPEAVLPPGRLTVPTLDDHVAGSLVPGQSGVLRLRDLVMSALGCGIAYGLGFEQNIDMLLSQPWREPRFFLCSALGEVPVPGSSEELIKPMDSDASFPDFDTRSAALSQLLLCMLRRVRP</sequence>
<proteinExistence type="predicted"/>
<dbReference type="Proteomes" id="UP000019277">
    <property type="component" value="Unassembled WGS sequence"/>
</dbReference>
<dbReference type="STRING" id="909613.UO65_4747"/>
<protein>
    <submittedName>
        <fullName evidence="2">Uncharacterized protein</fullName>
    </submittedName>
</protein>
<evidence type="ECO:0000313" key="3">
    <source>
        <dbReference type="Proteomes" id="UP000019277"/>
    </source>
</evidence>
<comment type="caution">
    <text evidence="2">The sequence shown here is derived from an EMBL/GenBank/DDBJ whole genome shotgun (WGS) entry which is preliminary data.</text>
</comment>